<sequence>MSTGTGSERGAVAVGVDGSPSSVQALRWALGQARLTGAAVRAVTTWDFPASYGWAVSVDDVDWEGTARTVLERAVKEAVGADTTVPVEQVVVRGHPAQVLVEVAAGADLLVVGSRGHGGFAGLLLGSVSQHVVAHASGPVVVVHDAPEPTAG</sequence>
<dbReference type="Pfam" id="PF00582">
    <property type="entry name" value="Usp"/>
    <property type="match status" value="1"/>
</dbReference>
<dbReference type="Gene3D" id="3.40.50.620">
    <property type="entry name" value="HUPs"/>
    <property type="match status" value="1"/>
</dbReference>
<dbReference type="Proteomes" id="UP001296706">
    <property type="component" value="Unassembled WGS sequence"/>
</dbReference>
<dbReference type="InterPro" id="IPR006015">
    <property type="entry name" value="Universal_stress_UspA"/>
</dbReference>
<dbReference type="SUPFAM" id="SSF52402">
    <property type="entry name" value="Adenine nucleotide alpha hydrolases-like"/>
    <property type="match status" value="1"/>
</dbReference>
<organism evidence="3 4">
    <name type="scientific">Pseudonocardia xinjiangensis</name>
    <dbReference type="NCBI Taxonomy" id="75289"/>
    <lineage>
        <taxon>Bacteria</taxon>
        <taxon>Bacillati</taxon>
        <taxon>Actinomycetota</taxon>
        <taxon>Actinomycetes</taxon>
        <taxon>Pseudonocardiales</taxon>
        <taxon>Pseudonocardiaceae</taxon>
        <taxon>Pseudonocardia</taxon>
    </lineage>
</organism>
<name>A0ABX1RDS1_9PSEU</name>
<proteinExistence type="inferred from homology"/>
<feature type="domain" description="UspA" evidence="2">
    <location>
        <begin position="12"/>
        <end position="144"/>
    </location>
</feature>
<dbReference type="InterPro" id="IPR014729">
    <property type="entry name" value="Rossmann-like_a/b/a_fold"/>
</dbReference>
<reference evidence="3 4" key="1">
    <citation type="submission" date="2020-04" db="EMBL/GenBank/DDBJ databases">
        <authorList>
            <person name="Klaysubun C."/>
            <person name="Duangmal K."/>
            <person name="Lipun K."/>
        </authorList>
    </citation>
    <scope>NUCLEOTIDE SEQUENCE [LARGE SCALE GENOMIC DNA]</scope>
    <source>
        <strain evidence="3 4">JCM 11839</strain>
    </source>
</reference>
<dbReference type="PRINTS" id="PR01438">
    <property type="entry name" value="UNVRSLSTRESS"/>
</dbReference>
<dbReference type="PANTHER" id="PTHR31964:SF113">
    <property type="entry name" value="USPA DOMAIN-CONTAINING PROTEIN"/>
    <property type="match status" value="1"/>
</dbReference>
<comment type="caution">
    <text evidence="3">The sequence shown here is derived from an EMBL/GenBank/DDBJ whole genome shotgun (WGS) entry which is preliminary data.</text>
</comment>
<dbReference type="PANTHER" id="PTHR31964">
    <property type="entry name" value="ADENINE NUCLEOTIDE ALPHA HYDROLASES-LIKE SUPERFAMILY PROTEIN"/>
    <property type="match status" value="1"/>
</dbReference>
<evidence type="ECO:0000259" key="2">
    <source>
        <dbReference type="Pfam" id="PF00582"/>
    </source>
</evidence>
<accession>A0ABX1RDS1</accession>
<gene>
    <name evidence="3" type="ORF">HF577_15780</name>
</gene>
<dbReference type="CDD" id="cd23659">
    <property type="entry name" value="USP_At3g01520-like"/>
    <property type="match status" value="1"/>
</dbReference>
<dbReference type="RefSeq" id="WP_169396613.1">
    <property type="nucleotide sequence ID" value="NZ_BAAAJH010000010.1"/>
</dbReference>
<dbReference type="InterPro" id="IPR006016">
    <property type="entry name" value="UspA"/>
</dbReference>
<evidence type="ECO:0000256" key="1">
    <source>
        <dbReference type="ARBA" id="ARBA00008791"/>
    </source>
</evidence>
<keyword evidence="4" id="KW-1185">Reference proteome</keyword>
<evidence type="ECO:0000313" key="3">
    <source>
        <dbReference type="EMBL" id="NMH78542.1"/>
    </source>
</evidence>
<protein>
    <submittedName>
        <fullName evidence="3">Universal stress protein</fullName>
    </submittedName>
</protein>
<comment type="similarity">
    <text evidence="1">Belongs to the universal stress protein A family.</text>
</comment>
<evidence type="ECO:0000313" key="4">
    <source>
        <dbReference type="Proteomes" id="UP001296706"/>
    </source>
</evidence>
<dbReference type="EMBL" id="JAAXKY010000046">
    <property type="protein sequence ID" value="NMH78542.1"/>
    <property type="molecule type" value="Genomic_DNA"/>
</dbReference>